<name>A0A9Q3FUA0_9BASI</name>
<evidence type="ECO:0000313" key="3">
    <source>
        <dbReference type="Proteomes" id="UP000765509"/>
    </source>
</evidence>
<keyword evidence="3" id="KW-1185">Reference proteome</keyword>
<feature type="compositionally biased region" description="Polar residues" evidence="1">
    <location>
        <begin position="42"/>
        <end position="57"/>
    </location>
</feature>
<feature type="compositionally biased region" description="Basic and acidic residues" evidence="1">
    <location>
        <begin position="58"/>
        <end position="67"/>
    </location>
</feature>
<dbReference type="AlphaFoldDB" id="A0A9Q3FUA0"/>
<comment type="caution">
    <text evidence="2">The sequence shown here is derived from an EMBL/GenBank/DDBJ whole genome shotgun (WGS) entry which is preliminary data.</text>
</comment>
<dbReference type="Proteomes" id="UP000765509">
    <property type="component" value="Unassembled WGS sequence"/>
</dbReference>
<evidence type="ECO:0000256" key="1">
    <source>
        <dbReference type="SAM" id="MobiDB-lite"/>
    </source>
</evidence>
<accession>A0A9Q3FUA0</accession>
<feature type="region of interest" description="Disordered" evidence="1">
    <location>
        <begin position="1"/>
        <end position="70"/>
    </location>
</feature>
<dbReference type="EMBL" id="AVOT02049562">
    <property type="protein sequence ID" value="MBW0544732.1"/>
    <property type="molecule type" value="Genomic_DNA"/>
</dbReference>
<organism evidence="2 3">
    <name type="scientific">Austropuccinia psidii MF-1</name>
    <dbReference type="NCBI Taxonomy" id="1389203"/>
    <lineage>
        <taxon>Eukaryota</taxon>
        <taxon>Fungi</taxon>
        <taxon>Dikarya</taxon>
        <taxon>Basidiomycota</taxon>
        <taxon>Pucciniomycotina</taxon>
        <taxon>Pucciniomycetes</taxon>
        <taxon>Pucciniales</taxon>
        <taxon>Sphaerophragmiaceae</taxon>
        <taxon>Austropuccinia</taxon>
    </lineage>
</organism>
<protein>
    <submittedName>
        <fullName evidence="2">Uncharacterized protein</fullName>
    </submittedName>
</protein>
<reference evidence="2" key="1">
    <citation type="submission" date="2021-03" db="EMBL/GenBank/DDBJ databases">
        <title>Draft genome sequence of rust myrtle Austropuccinia psidii MF-1, a brazilian biotype.</title>
        <authorList>
            <person name="Quecine M.C."/>
            <person name="Pachon D.M.R."/>
            <person name="Bonatelli M.L."/>
            <person name="Correr F.H."/>
            <person name="Franceschini L.M."/>
            <person name="Leite T.F."/>
            <person name="Margarido G.R.A."/>
            <person name="Almeida C.A."/>
            <person name="Ferrarezi J.A."/>
            <person name="Labate C.A."/>
        </authorList>
    </citation>
    <scope>NUCLEOTIDE SEQUENCE</scope>
    <source>
        <strain evidence="2">MF-1</strain>
    </source>
</reference>
<evidence type="ECO:0000313" key="2">
    <source>
        <dbReference type="EMBL" id="MBW0544732.1"/>
    </source>
</evidence>
<proteinExistence type="predicted"/>
<gene>
    <name evidence="2" type="ORF">O181_084447</name>
</gene>
<sequence length="109" mass="12550">MEYHTVSQRYWIPKKSAKNRREGRQPPAGSNDQQGIYHPATPAQSPITNQIKPSPTKQLERCRKNHSDVSTPEILVHMEYGKKNSTMKASWEEIGIMSQKILLSQMIFK</sequence>